<accession>A0AAD5YU48</accession>
<organism evidence="4 5">
    <name type="scientific">Leucocoprinus birnbaumii</name>
    <dbReference type="NCBI Taxonomy" id="56174"/>
    <lineage>
        <taxon>Eukaryota</taxon>
        <taxon>Fungi</taxon>
        <taxon>Dikarya</taxon>
        <taxon>Basidiomycota</taxon>
        <taxon>Agaricomycotina</taxon>
        <taxon>Agaricomycetes</taxon>
        <taxon>Agaricomycetidae</taxon>
        <taxon>Agaricales</taxon>
        <taxon>Agaricineae</taxon>
        <taxon>Agaricaceae</taxon>
        <taxon>Leucocoprinus</taxon>
    </lineage>
</organism>
<keyword evidence="5" id="KW-1185">Reference proteome</keyword>
<dbReference type="PANTHER" id="PTHR10039:SF17">
    <property type="entry name" value="FUNGAL STAND N-TERMINAL GOODBYE DOMAIN-CONTAINING PROTEIN-RELATED"/>
    <property type="match status" value="1"/>
</dbReference>
<feature type="region of interest" description="Disordered" evidence="2">
    <location>
        <begin position="122"/>
        <end position="184"/>
    </location>
</feature>
<dbReference type="SUPFAM" id="SSF52540">
    <property type="entry name" value="P-loop containing nucleoside triphosphate hydrolases"/>
    <property type="match status" value="1"/>
</dbReference>
<dbReference type="Pfam" id="PF24883">
    <property type="entry name" value="NPHP3_N"/>
    <property type="match status" value="1"/>
</dbReference>
<feature type="compositionally biased region" description="Basic and acidic residues" evidence="2">
    <location>
        <begin position="126"/>
        <end position="140"/>
    </location>
</feature>
<feature type="region of interest" description="Disordered" evidence="2">
    <location>
        <begin position="1"/>
        <end position="25"/>
    </location>
</feature>
<evidence type="ECO:0000256" key="1">
    <source>
        <dbReference type="ARBA" id="ARBA00022737"/>
    </source>
</evidence>
<dbReference type="InterPro" id="IPR027417">
    <property type="entry name" value="P-loop_NTPase"/>
</dbReference>
<dbReference type="EMBL" id="JANIEX010000365">
    <property type="protein sequence ID" value="KAJ3568127.1"/>
    <property type="molecule type" value="Genomic_DNA"/>
</dbReference>
<feature type="domain" description="Nephrocystin 3-like N-terminal" evidence="3">
    <location>
        <begin position="344"/>
        <end position="524"/>
    </location>
</feature>
<gene>
    <name evidence="4" type="ORF">NP233_g5913</name>
</gene>
<evidence type="ECO:0000313" key="4">
    <source>
        <dbReference type="EMBL" id="KAJ3568127.1"/>
    </source>
</evidence>
<evidence type="ECO:0000256" key="2">
    <source>
        <dbReference type="SAM" id="MobiDB-lite"/>
    </source>
</evidence>
<feature type="region of interest" description="Disordered" evidence="2">
    <location>
        <begin position="239"/>
        <end position="261"/>
    </location>
</feature>
<feature type="compositionally biased region" description="Low complexity" evidence="2">
    <location>
        <begin position="244"/>
        <end position="253"/>
    </location>
</feature>
<dbReference type="AlphaFoldDB" id="A0AAD5YU48"/>
<proteinExistence type="predicted"/>
<dbReference type="Gene3D" id="3.40.50.300">
    <property type="entry name" value="P-loop containing nucleotide triphosphate hydrolases"/>
    <property type="match status" value="1"/>
</dbReference>
<evidence type="ECO:0000313" key="5">
    <source>
        <dbReference type="Proteomes" id="UP001213000"/>
    </source>
</evidence>
<dbReference type="PANTHER" id="PTHR10039">
    <property type="entry name" value="AMELOGENIN"/>
    <property type="match status" value="1"/>
</dbReference>
<dbReference type="Proteomes" id="UP001213000">
    <property type="component" value="Unassembled WGS sequence"/>
</dbReference>
<feature type="compositionally biased region" description="Polar residues" evidence="2">
    <location>
        <begin position="1"/>
        <end position="17"/>
    </location>
</feature>
<keyword evidence="1" id="KW-0677">Repeat</keyword>
<evidence type="ECO:0000259" key="3">
    <source>
        <dbReference type="Pfam" id="PF24883"/>
    </source>
</evidence>
<protein>
    <recommendedName>
        <fullName evidence="3">Nephrocystin 3-like N-terminal domain-containing protein</fullName>
    </recommendedName>
</protein>
<name>A0AAD5YU48_9AGAR</name>
<reference evidence="4" key="1">
    <citation type="submission" date="2022-07" db="EMBL/GenBank/DDBJ databases">
        <title>Genome Sequence of Leucocoprinus birnbaumii.</title>
        <authorList>
            <person name="Buettner E."/>
        </authorList>
    </citation>
    <scope>NUCLEOTIDE SEQUENCE</scope>
    <source>
        <strain evidence="4">VT141</strain>
    </source>
</reference>
<dbReference type="InterPro" id="IPR056884">
    <property type="entry name" value="NPHP3-like_N"/>
</dbReference>
<comment type="caution">
    <text evidence="4">The sequence shown here is derived from an EMBL/GenBank/DDBJ whole genome shotgun (WGS) entry which is preliminary data.</text>
</comment>
<feature type="compositionally biased region" description="Polar residues" evidence="2">
    <location>
        <begin position="146"/>
        <end position="175"/>
    </location>
</feature>
<sequence>MHGDTSTPGDGSSQQTGRGDDPLLSLPETFRREELVGILRPLLARIELLEAQVQELQASRYVHALKLGLLGQGFMATPGPILQASTTAQPVPVPEVPATASGPSGSSSSWLKDTVLSVIRPLSRSSSERASEKRGEEVSHGDYSIQVPQDSETAGFSRQEVTQTRFESRTPTENITLPGALQHSAHIGNKIPEYRLEESSDTISLETSGVRLLEAQKSSSQAADTSTSSRILTMISRPGKMVNSSSQSSDSPSLAVVEREETSEVNIRRARSSNSPGFFHKAERLTFNQPSMYDVQTQNVYVQGGRSGETLRSRITLQWLQEHSMHGAEFDSIERDPPPRCHPGTRTSILQKATDWLENSNRSKRLFWLRGPAGVGKSAIIQTLAERLYQRSRLGSSIFFSRPNGRTDPNQVFPTIAYQLAIQFPLYKEYISELMQKNPKALGKALSDQFRILIVEPFVQKRFRDGFQEDDFWVITLDGLDECGGDPDPGGRSSDQVQCKFVRMISKFVLTHSDAPFIWVIASRPETHLKVVFDDETVKPSFWEEDVPVNSDEACQDVEEYLHSEFERIRKEYPSHIEEKHWPSNIHFLRIATAASGLFIFAETVIRFIDSHTARNPVGQLDCVLSALQRTTATLDNPLAALDLIYTEILSRVPRDMLHVAKSLIGSLIFLERDNRKGDRRTFRDICNFLGVSKDRALTSLSHLHSVLHFSKDIGTAPPRFYHASFRDYLQDPTRSQEYAIAAQDVGIAFFLGSMRLTAAALGFKGVEPAWPVEGSSIGWTIDNAKDQFRAILTGDLSSGTGIGIKYFTTKFVIPDDHLQSFLESLNISKMVQIDTGGIWWPLDLNENMTAELQRRKFLTRISLGNLDLSREEIAKSFVYAHPHRHVLIHLDRKKPGPERLAEPDRAMVDTLLRCIQDAPETMVTLWGYMDPTKRCVVMKVEDLSGVWPVDGPRLHPFYITGL</sequence>